<reference evidence="2 3" key="1">
    <citation type="submission" date="2021-11" db="EMBL/GenBank/DDBJ databases">
        <title>Draft genome sequence of Actinomycetospora sp. SF1 isolated from the rhizosphere soil.</title>
        <authorList>
            <person name="Duangmal K."/>
            <person name="Chantavorakit T."/>
        </authorList>
    </citation>
    <scope>NUCLEOTIDE SEQUENCE [LARGE SCALE GENOMIC DNA]</scope>
    <source>
        <strain evidence="2 3">TBRC 5722</strain>
    </source>
</reference>
<name>A0ABS8P5K8_9PSEU</name>
<evidence type="ECO:0000256" key="1">
    <source>
        <dbReference type="SAM" id="MobiDB-lite"/>
    </source>
</evidence>
<comment type="caution">
    <text evidence="2">The sequence shown here is derived from an EMBL/GenBank/DDBJ whole genome shotgun (WGS) entry which is preliminary data.</text>
</comment>
<dbReference type="Proteomes" id="UP001199469">
    <property type="component" value="Unassembled WGS sequence"/>
</dbReference>
<feature type="region of interest" description="Disordered" evidence="1">
    <location>
        <begin position="74"/>
        <end position="94"/>
    </location>
</feature>
<feature type="compositionally biased region" description="Basic and acidic residues" evidence="1">
    <location>
        <begin position="182"/>
        <end position="201"/>
    </location>
</feature>
<dbReference type="EMBL" id="JAJNDB010000001">
    <property type="protein sequence ID" value="MCD2192830.1"/>
    <property type="molecule type" value="Genomic_DNA"/>
</dbReference>
<feature type="region of interest" description="Disordered" evidence="1">
    <location>
        <begin position="1"/>
        <end position="25"/>
    </location>
</feature>
<sequence>MLEPVVEAARRAEVRPDGDSSVQPVEGVVEVGADRGAGAAGEPAAAVPGADVTVQGSSRVSAARVGEGVGRVVLGRPGAGRGEGGTGPAHEVGLEPDVVGGIERVDRRRGGDQLHDLSPMQPAVGLVIRSSDGEDLVEGAVGVVEDHPPHRVLAMPGDLAGGAGADRAPAGDLTRTPVAAEQRGEPQTNRDSRSEGQRLSA</sequence>
<feature type="compositionally biased region" description="Basic and acidic residues" evidence="1">
    <location>
        <begin position="8"/>
        <end position="18"/>
    </location>
</feature>
<gene>
    <name evidence="2" type="ORF">LQ327_05435</name>
</gene>
<proteinExistence type="predicted"/>
<accession>A0ABS8P5K8</accession>
<feature type="compositionally biased region" description="Gly residues" evidence="1">
    <location>
        <begin position="77"/>
        <end position="87"/>
    </location>
</feature>
<keyword evidence="3" id="KW-1185">Reference proteome</keyword>
<evidence type="ECO:0000313" key="3">
    <source>
        <dbReference type="Proteomes" id="UP001199469"/>
    </source>
</evidence>
<evidence type="ECO:0000313" key="2">
    <source>
        <dbReference type="EMBL" id="MCD2192830.1"/>
    </source>
</evidence>
<protein>
    <submittedName>
        <fullName evidence="2">Uncharacterized protein</fullName>
    </submittedName>
</protein>
<feature type="region of interest" description="Disordered" evidence="1">
    <location>
        <begin position="155"/>
        <end position="201"/>
    </location>
</feature>
<dbReference type="RefSeq" id="WP_230730496.1">
    <property type="nucleotide sequence ID" value="NZ_JAJNDB010000001.1"/>
</dbReference>
<organism evidence="2 3">
    <name type="scientific">Actinomycetospora endophytica</name>
    <dbReference type="NCBI Taxonomy" id="2291215"/>
    <lineage>
        <taxon>Bacteria</taxon>
        <taxon>Bacillati</taxon>
        <taxon>Actinomycetota</taxon>
        <taxon>Actinomycetes</taxon>
        <taxon>Pseudonocardiales</taxon>
        <taxon>Pseudonocardiaceae</taxon>
        <taxon>Actinomycetospora</taxon>
    </lineage>
</organism>